<proteinExistence type="inferred from homology"/>
<comment type="subcellular location">
    <subcellularLocation>
        <location evidence="1">Cell membrane</location>
        <topology evidence="1">Multi-pass membrane protein</topology>
    </subcellularLocation>
</comment>
<feature type="transmembrane region" description="Helical" evidence="8">
    <location>
        <begin position="121"/>
        <end position="142"/>
    </location>
</feature>
<feature type="transmembrane region" description="Helical" evidence="8">
    <location>
        <begin position="148"/>
        <end position="171"/>
    </location>
</feature>
<keyword evidence="5 8" id="KW-1133">Transmembrane helix</keyword>
<dbReference type="InterPro" id="IPR044566">
    <property type="entry name" value="RMV1-like"/>
</dbReference>
<sequence>KLGVIPLAILVFYSVSGGPFGVEAAVRSGGYFYTLLGFLILPWFWSLAEAAMTAELGTAFPEAAGGVAWVETAFGPAAGWMAGYLGWMAGATDNAIYPVLFLEYLLQVLGDEQDAVNLHPYWRFALLSTTSIFLAYINWLGLPVVGQMSLIICVIAMSPFIILCVVGAFSVEPHRWWLRPTNEPDVIGDDSTAVGGIAWRVFLNNLFWNLNSFDAAASFAGDVQDPVERVLPRAMGWSVLLVAAGYFLPLLVATGALDDAVFTYRDWTDGFFAKVASEVVGPWLGAWTVFAAGVSNIALFQAELSADAFQLAGMAERGHVPSCFATRSRHNTPTYGIMLGTLVIVILSVAKLDTLIEMLNFNYALALLLEYAAFVSLRLNFPDLNRPFRVPLNNTICLVFLCPTVCLIFVVLSLANRETYLFSFVANLVGIVI</sequence>
<dbReference type="AlphaFoldDB" id="A0A8J9SG27"/>
<dbReference type="PIRSF" id="PIRSF006060">
    <property type="entry name" value="AA_transporter"/>
    <property type="match status" value="1"/>
</dbReference>
<evidence type="ECO:0008006" key="10">
    <source>
        <dbReference type="Google" id="ProtNLM"/>
    </source>
</evidence>
<evidence type="ECO:0000256" key="5">
    <source>
        <dbReference type="ARBA" id="ARBA00022989"/>
    </source>
</evidence>
<dbReference type="GO" id="GO:0005886">
    <property type="term" value="C:plasma membrane"/>
    <property type="evidence" value="ECO:0007669"/>
    <property type="project" value="UniProtKB-SubCell"/>
</dbReference>
<feature type="non-terminal residue" evidence="9">
    <location>
        <position position="1"/>
    </location>
</feature>
<dbReference type="GO" id="GO:0015203">
    <property type="term" value="F:polyamine transmembrane transporter activity"/>
    <property type="evidence" value="ECO:0007669"/>
    <property type="project" value="UniProtKB-ARBA"/>
</dbReference>
<gene>
    <name evidence="9" type="ORF">PTTT1_LOCUS52217</name>
</gene>
<dbReference type="PANTHER" id="PTHR45826">
    <property type="entry name" value="POLYAMINE TRANSPORTER PUT1"/>
    <property type="match status" value="1"/>
</dbReference>
<evidence type="ECO:0000256" key="7">
    <source>
        <dbReference type="ARBA" id="ARBA00024041"/>
    </source>
</evidence>
<organism evidence="9">
    <name type="scientific">Phaeodactylum tricornutum</name>
    <name type="common">Diatom</name>
    <dbReference type="NCBI Taxonomy" id="2850"/>
    <lineage>
        <taxon>Eukaryota</taxon>
        <taxon>Sar</taxon>
        <taxon>Stramenopiles</taxon>
        <taxon>Ochrophyta</taxon>
        <taxon>Bacillariophyta</taxon>
        <taxon>Bacillariophyceae</taxon>
        <taxon>Bacillariophycidae</taxon>
        <taxon>Naviculales</taxon>
        <taxon>Phaeodactylaceae</taxon>
        <taxon>Phaeodactylum</taxon>
    </lineage>
</organism>
<keyword evidence="4 8" id="KW-0812">Transmembrane</keyword>
<name>A0A8J9SG27_PHATR</name>
<feature type="transmembrane region" description="Helical" evidence="8">
    <location>
        <begin position="31"/>
        <end position="48"/>
    </location>
</feature>
<evidence type="ECO:0000256" key="8">
    <source>
        <dbReference type="SAM" id="Phobius"/>
    </source>
</evidence>
<dbReference type="EMBL" id="OU594949">
    <property type="protein sequence ID" value="CAG9293668.1"/>
    <property type="molecule type" value="Genomic_DNA"/>
</dbReference>
<keyword evidence="6 8" id="KW-0472">Membrane</keyword>
<evidence type="ECO:0000256" key="1">
    <source>
        <dbReference type="ARBA" id="ARBA00004651"/>
    </source>
</evidence>
<accession>A0A8J9SG27</accession>
<dbReference type="Gene3D" id="1.20.1740.10">
    <property type="entry name" value="Amino acid/polyamine transporter I"/>
    <property type="match status" value="1"/>
</dbReference>
<dbReference type="PANTHER" id="PTHR45826:SF2">
    <property type="entry name" value="AMINO ACID TRANSPORTER"/>
    <property type="match status" value="1"/>
</dbReference>
<dbReference type="Pfam" id="PF13520">
    <property type="entry name" value="AA_permease_2"/>
    <property type="match status" value="1"/>
</dbReference>
<dbReference type="Proteomes" id="UP000836788">
    <property type="component" value="Chromosome 8"/>
</dbReference>
<evidence type="ECO:0000256" key="4">
    <source>
        <dbReference type="ARBA" id="ARBA00022692"/>
    </source>
</evidence>
<keyword evidence="2" id="KW-0813">Transport</keyword>
<comment type="similarity">
    <text evidence="7">Belongs to the amino acid-polyamine-organocation (APC) superfamily. Polyamine:cation symporter (PHS) (TC 2.A.3.12) family.</text>
</comment>
<keyword evidence="3" id="KW-1003">Cell membrane</keyword>
<dbReference type="InterPro" id="IPR002293">
    <property type="entry name" value="AA/rel_permease1"/>
</dbReference>
<evidence type="ECO:0000256" key="6">
    <source>
        <dbReference type="ARBA" id="ARBA00023136"/>
    </source>
</evidence>
<feature type="transmembrane region" description="Helical" evidence="8">
    <location>
        <begin position="362"/>
        <end position="381"/>
    </location>
</feature>
<protein>
    <recommendedName>
        <fullName evidence="10">Amino acid transporter</fullName>
    </recommendedName>
</protein>
<feature type="transmembrane region" description="Helical" evidence="8">
    <location>
        <begin position="393"/>
        <end position="415"/>
    </location>
</feature>
<reference evidence="9" key="1">
    <citation type="submission" date="2022-02" db="EMBL/GenBank/DDBJ databases">
        <authorList>
            <person name="Giguere J D."/>
        </authorList>
    </citation>
    <scope>NUCLEOTIDE SEQUENCE</scope>
    <source>
        <strain evidence="9">CCAP 1055/1</strain>
    </source>
</reference>
<feature type="transmembrane region" description="Helical" evidence="8">
    <location>
        <begin position="334"/>
        <end position="350"/>
    </location>
</feature>
<feature type="non-terminal residue" evidence="9">
    <location>
        <position position="433"/>
    </location>
</feature>
<evidence type="ECO:0000256" key="2">
    <source>
        <dbReference type="ARBA" id="ARBA00022448"/>
    </source>
</evidence>
<evidence type="ECO:0000313" key="9">
    <source>
        <dbReference type="EMBL" id="CAG9293668.1"/>
    </source>
</evidence>
<feature type="transmembrane region" description="Helical" evidence="8">
    <location>
        <begin position="237"/>
        <end position="257"/>
    </location>
</feature>
<evidence type="ECO:0000256" key="3">
    <source>
        <dbReference type="ARBA" id="ARBA00022475"/>
    </source>
</evidence>